<feature type="transmembrane region" description="Helical" evidence="7">
    <location>
        <begin position="185"/>
        <end position="203"/>
    </location>
</feature>
<accession>A0AAV7GIC4</accession>
<dbReference type="SUPFAM" id="SSF103473">
    <property type="entry name" value="MFS general substrate transporter"/>
    <property type="match status" value="1"/>
</dbReference>
<feature type="transmembrane region" description="Helical" evidence="7">
    <location>
        <begin position="329"/>
        <end position="350"/>
    </location>
</feature>
<evidence type="ECO:0000256" key="6">
    <source>
        <dbReference type="SAM" id="MobiDB-lite"/>
    </source>
</evidence>
<evidence type="ECO:0000256" key="2">
    <source>
        <dbReference type="ARBA" id="ARBA00005982"/>
    </source>
</evidence>
<dbReference type="InterPro" id="IPR000109">
    <property type="entry name" value="POT_fam"/>
</dbReference>
<evidence type="ECO:0000256" key="5">
    <source>
        <dbReference type="ARBA" id="ARBA00023136"/>
    </source>
</evidence>
<keyword evidence="4 7" id="KW-1133">Transmembrane helix</keyword>
<keyword evidence="9" id="KW-1185">Reference proteome</keyword>
<dbReference type="AlphaFoldDB" id="A0AAV7GIC4"/>
<feature type="transmembrane region" description="Helical" evidence="7">
    <location>
        <begin position="605"/>
        <end position="630"/>
    </location>
</feature>
<feature type="transmembrane region" description="Helical" evidence="7">
    <location>
        <begin position="563"/>
        <end position="584"/>
    </location>
</feature>
<proteinExistence type="inferred from homology"/>
<feature type="region of interest" description="Disordered" evidence="6">
    <location>
        <begin position="13"/>
        <end position="33"/>
    </location>
</feature>
<keyword evidence="5 7" id="KW-0472">Membrane</keyword>
<keyword evidence="3 7" id="KW-0812">Transmembrane</keyword>
<comment type="subcellular location">
    <subcellularLocation>
        <location evidence="1">Membrane</location>
        <topology evidence="1">Multi-pass membrane protein</topology>
    </subcellularLocation>
</comment>
<feature type="transmembrane region" description="Helical" evidence="7">
    <location>
        <begin position="256"/>
        <end position="273"/>
    </location>
</feature>
<evidence type="ECO:0000256" key="1">
    <source>
        <dbReference type="ARBA" id="ARBA00004141"/>
    </source>
</evidence>
<comment type="similarity">
    <text evidence="2">Belongs to the major facilitator superfamily. Proton-dependent oligopeptide transporter (POT/PTR) (TC 2.A.17) family.</text>
</comment>
<dbReference type="InterPro" id="IPR044739">
    <property type="entry name" value="NRT1/PTR"/>
</dbReference>
<comment type="caution">
    <text evidence="8">The sequence shown here is derived from an EMBL/GenBank/DDBJ whole genome shotgun (WGS) entry which is preliminary data.</text>
</comment>
<name>A0AAV7GIC4_DENCH</name>
<evidence type="ECO:0000256" key="7">
    <source>
        <dbReference type="SAM" id="Phobius"/>
    </source>
</evidence>
<dbReference type="Gene3D" id="1.20.1250.20">
    <property type="entry name" value="MFS general substrate transporter like domains"/>
    <property type="match status" value="1"/>
</dbReference>
<feature type="transmembrane region" description="Helical" evidence="7">
    <location>
        <begin position="444"/>
        <end position="466"/>
    </location>
</feature>
<dbReference type="PANTHER" id="PTHR11654">
    <property type="entry name" value="OLIGOPEPTIDE TRANSPORTER-RELATED"/>
    <property type="match status" value="1"/>
</dbReference>
<sequence length="696" mass="77411">MFGLCPPHYTHTLLSTPQHQPPGSTEPSRGPALMSRLRPLHRSASKPSCGLTLVSGLCPPHAAQASPPSDSTLVHPDSRPTQLTLLQREQGSIIATSEDFSSSEMAHTEKVEGHKENSTDYTMDGTIDIKGRPCLRSKGGRWSACSFIVVFEAFERLAYFGVAPNLILYLTNKLHQGTVESSNNVTNWLGTIMLTPILGAYIADSHLGRYWTFIFSSAIYLLGMILLSLTVTLPSLRPPACNSLNVEDCKTHTKEIQVAIFFLALYIIALGAGGTKPNISTLGADQFDIYDPKEKALKLSFFNWWTFAIFFGNLLSSTFLVYIQDNVSFSVGYIIPTVALAFSILVFFLGTPFYRHKLPSGSPITRIAQVLVAAVRKWKVPYPVDSTELYELDSEYYSKKAHYKINHSASLRFFDKAAVMIDSNSPWMLCPITQVEETKQIIKLLPVFITSIIPSVMMAQVLTLFIKQGVTLNRNIGPNFKIPSGSLSSFFTIGTLTSVAIYDRCFVPFMRKHTKNSRGITMLQRIGIGEALHIIIMIMAALIERWRLSIVKNHDLVYQKNTVPLTVFILSPQFILMGVAEMLVEVGKMEFFYDQAPEGMKSLGASIFTTSIGIGNFVSSFLLSTVARVTRGGGKSGWIENNLNASHLDYYYGFFVVLNVINFLLFLVVSKFYVYNKEGVEIDNEMKEIATVTVSK</sequence>
<dbReference type="EMBL" id="JAGFBR010000014">
    <property type="protein sequence ID" value="KAH0455374.1"/>
    <property type="molecule type" value="Genomic_DNA"/>
</dbReference>
<evidence type="ECO:0000256" key="3">
    <source>
        <dbReference type="ARBA" id="ARBA00022692"/>
    </source>
</evidence>
<evidence type="ECO:0000313" key="8">
    <source>
        <dbReference type="EMBL" id="KAH0455374.1"/>
    </source>
</evidence>
<protein>
    <submittedName>
        <fullName evidence="8">Uncharacterized protein</fullName>
    </submittedName>
</protein>
<evidence type="ECO:0000313" key="9">
    <source>
        <dbReference type="Proteomes" id="UP000775213"/>
    </source>
</evidence>
<reference evidence="8 9" key="1">
    <citation type="journal article" date="2021" name="Hortic Res">
        <title>Chromosome-scale assembly of the Dendrobium chrysotoxum genome enhances the understanding of orchid evolution.</title>
        <authorList>
            <person name="Zhang Y."/>
            <person name="Zhang G.Q."/>
            <person name="Zhang D."/>
            <person name="Liu X.D."/>
            <person name="Xu X.Y."/>
            <person name="Sun W.H."/>
            <person name="Yu X."/>
            <person name="Zhu X."/>
            <person name="Wang Z.W."/>
            <person name="Zhao X."/>
            <person name="Zhong W.Y."/>
            <person name="Chen H."/>
            <person name="Yin W.L."/>
            <person name="Huang T."/>
            <person name="Niu S.C."/>
            <person name="Liu Z.J."/>
        </authorList>
    </citation>
    <scope>NUCLEOTIDE SEQUENCE [LARGE SCALE GENOMIC DNA]</scope>
    <source>
        <strain evidence="8">Lindl</strain>
    </source>
</reference>
<gene>
    <name evidence="8" type="ORF">IEQ34_015406</name>
</gene>
<feature type="transmembrane region" description="Helical" evidence="7">
    <location>
        <begin position="486"/>
        <end position="505"/>
    </location>
</feature>
<feature type="transmembrane region" description="Helical" evidence="7">
    <location>
        <begin position="302"/>
        <end position="323"/>
    </location>
</feature>
<dbReference type="GO" id="GO:0042937">
    <property type="term" value="F:tripeptide transmembrane transporter activity"/>
    <property type="evidence" value="ECO:0007669"/>
    <property type="project" value="InterPro"/>
</dbReference>
<dbReference type="GO" id="GO:0016020">
    <property type="term" value="C:membrane"/>
    <property type="evidence" value="ECO:0007669"/>
    <property type="project" value="UniProtKB-SubCell"/>
</dbReference>
<dbReference type="Pfam" id="PF00854">
    <property type="entry name" value="PTR2"/>
    <property type="match status" value="1"/>
</dbReference>
<feature type="compositionally biased region" description="Polar residues" evidence="6">
    <location>
        <begin position="13"/>
        <end position="27"/>
    </location>
</feature>
<evidence type="ECO:0000256" key="4">
    <source>
        <dbReference type="ARBA" id="ARBA00022989"/>
    </source>
</evidence>
<dbReference type="InterPro" id="IPR036259">
    <property type="entry name" value="MFS_trans_sf"/>
</dbReference>
<dbReference type="GO" id="GO:0071916">
    <property type="term" value="F:dipeptide transmembrane transporter activity"/>
    <property type="evidence" value="ECO:0007669"/>
    <property type="project" value="InterPro"/>
</dbReference>
<feature type="transmembrane region" description="Helical" evidence="7">
    <location>
        <begin position="526"/>
        <end position="543"/>
    </location>
</feature>
<dbReference type="Proteomes" id="UP000775213">
    <property type="component" value="Unassembled WGS sequence"/>
</dbReference>
<organism evidence="8 9">
    <name type="scientific">Dendrobium chrysotoxum</name>
    <name type="common">Orchid</name>
    <dbReference type="NCBI Taxonomy" id="161865"/>
    <lineage>
        <taxon>Eukaryota</taxon>
        <taxon>Viridiplantae</taxon>
        <taxon>Streptophyta</taxon>
        <taxon>Embryophyta</taxon>
        <taxon>Tracheophyta</taxon>
        <taxon>Spermatophyta</taxon>
        <taxon>Magnoliopsida</taxon>
        <taxon>Liliopsida</taxon>
        <taxon>Asparagales</taxon>
        <taxon>Orchidaceae</taxon>
        <taxon>Epidendroideae</taxon>
        <taxon>Malaxideae</taxon>
        <taxon>Dendrobiinae</taxon>
        <taxon>Dendrobium</taxon>
    </lineage>
</organism>
<feature type="transmembrane region" description="Helical" evidence="7">
    <location>
        <begin position="210"/>
        <end position="236"/>
    </location>
</feature>
<dbReference type="CDD" id="cd17417">
    <property type="entry name" value="MFS_NPF5"/>
    <property type="match status" value="1"/>
</dbReference>
<feature type="transmembrane region" description="Helical" evidence="7">
    <location>
        <begin position="650"/>
        <end position="669"/>
    </location>
</feature>